<dbReference type="Gene3D" id="1.10.10.10">
    <property type="entry name" value="Winged helix-like DNA-binding domain superfamily/Winged helix DNA-binding domain"/>
    <property type="match status" value="1"/>
</dbReference>
<keyword evidence="2" id="KW-0238">DNA-binding</keyword>
<dbReference type="SUPFAM" id="SSF64288">
    <property type="entry name" value="Chorismate lyase-like"/>
    <property type="match status" value="1"/>
</dbReference>
<dbReference type="EMBL" id="JAQZSM010000005">
    <property type="protein sequence ID" value="MDD7970882.1"/>
    <property type="molecule type" value="Genomic_DNA"/>
</dbReference>
<dbReference type="Gene3D" id="3.40.1410.10">
    <property type="entry name" value="Chorismate lyase-like"/>
    <property type="match status" value="1"/>
</dbReference>
<feature type="domain" description="HTH gntR-type" evidence="4">
    <location>
        <begin position="7"/>
        <end position="75"/>
    </location>
</feature>
<evidence type="ECO:0000259" key="4">
    <source>
        <dbReference type="PROSITE" id="PS50949"/>
    </source>
</evidence>
<dbReference type="InterPro" id="IPR000524">
    <property type="entry name" value="Tscrpt_reg_HTH_GntR"/>
</dbReference>
<protein>
    <submittedName>
        <fullName evidence="5">GntR family transcriptional regulator</fullName>
    </submittedName>
</protein>
<proteinExistence type="predicted"/>
<dbReference type="InterPro" id="IPR028978">
    <property type="entry name" value="Chorismate_lyase_/UTRA_dom_sf"/>
</dbReference>
<organism evidence="5 6">
    <name type="scientific">Roseinatronobacter alkalisoli</name>
    <dbReference type="NCBI Taxonomy" id="3028235"/>
    <lineage>
        <taxon>Bacteria</taxon>
        <taxon>Pseudomonadati</taxon>
        <taxon>Pseudomonadota</taxon>
        <taxon>Alphaproteobacteria</taxon>
        <taxon>Rhodobacterales</taxon>
        <taxon>Paracoccaceae</taxon>
        <taxon>Roseinatronobacter</taxon>
    </lineage>
</organism>
<dbReference type="PANTHER" id="PTHR44846:SF16">
    <property type="entry name" value="TRANSCRIPTIONAL REGULATOR PHNF-RELATED"/>
    <property type="match status" value="1"/>
</dbReference>
<evidence type="ECO:0000256" key="1">
    <source>
        <dbReference type="ARBA" id="ARBA00023015"/>
    </source>
</evidence>
<reference evidence="5" key="1">
    <citation type="submission" date="2023-02" db="EMBL/GenBank/DDBJ databases">
        <title>Description of Roseinatronobacter alkalisoli sp. nov., an alkaliphilic bacerium isolated from soda soil.</title>
        <authorList>
            <person name="Wei W."/>
        </authorList>
    </citation>
    <scope>NUCLEOTIDE SEQUENCE</scope>
    <source>
        <strain evidence="5">HJB301</strain>
    </source>
</reference>
<dbReference type="InterPro" id="IPR050679">
    <property type="entry name" value="Bact_HTH_transcr_reg"/>
</dbReference>
<name>A0ABT5T6Z2_9RHOB</name>
<gene>
    <name evidence="5" type="ORF">PUT78_07210</name>
</gene>
<comment type="caution">
    <text evidence="5">The sequence shown here is derived from an EMBL/GenBank/DDBJ whole genome shotgun (WGS) entry which is preliminary data.</text>
</comment>
<dbReference type="Pfam" id="PF07702">
    <property type="entry name" value="UTRA"/>
    <property type="match status" value="1"/>
</dbReference>
<keyword evidence="1" id="KW-0805">Transcription regulation</keyword>
<evidence type="ECO:0000256" key="3">
    <source>
        <dbReference type="ARBA" id="ARBA00023163"/>
    </source>
</evidence>
<keyword evidence="6" id="KW-1185">Reference proteome</keyword>
<evidence type="ECO:0000256" key="2">
    <source>
        <dbReference type="ARBA" id="ARBA00023125"/>
    </source>
</evidence>
<dbReference type="PANTHER" id="PTHR44846">
    <property type="entry name" value="MANNOSYL-D-GLYCERATE TRANSPORT/METABOLISM SYSTEM REPRESSOR MNGR-RELATED"/>
    <property type="match status" value="1"/>
</dbReference>
<sequence>MTAPSGKVDWKAIRRDLLGRIQSGAWKPGDQIPREVELAAHYDCTRSTVGRALRDLATAGFLDRKRKGGTTVSANPVRKAPLDVPIIAEAIRKAGHVAGYHMLDAGVRPASPAIAAEMGVPAGTSFLFVSALHLADDRPYQVEQRWLLPATVVGLTPEILETMPADEWLLRNVPLTRAHIAIEAAHPPAEVADALKIAPDMPTLLITRTSWRQTRLIGMLRLYHVPGHRLLTGI</sequence>
<evidence type="ECO:0000313" key="6">
    <source>
        <dbReference type="Proteomes" id="UP001431784"/>
    </source>
</evidence>
<dbReference type="SMART" id="SM00345">
    <property type="entry name" value="HTH_GNTR"/>
    <property type="match status" value="1"/>
</dbReference>
<dbReference type="InterPro" id="IPR011663">
    <property type="entry name" value="UTRA"/>
</dbReference>
<dbReference type="SUPFAM" id="SSF46785">
    <property type="entry name" value="Winged helix' DNA-binding domain"/>
    <property type="match status" value="1"/>
</dbReference>
<evidence type="ECO:0000313" key="5">
    <source>
        <dbReference type="EMBL" id="MDD7970882.1"/>
    </source>
</evidence>
<keyword evidence="3" id="KW-0804">Transcription</keyword>
<dbReference type="Proteomes" id="UP001431784">
    <property type="component" value="Unassembled WGS sequence"/>
</dbReference>
<dbReference type="CDD" id="cd07377">
    <property type="entry name" value="WHTH_GntR"/>
    <property type="match status" value="1"/>
</dbReference>
<dbReference type="InterPro" id="IPR036388">
    <property type="entry name" value="WH-like_DNA-bd_sf"/>
</dbReference>
<dbReference type="PROSITE" id="PS50949">
    <property type="entry name" value="HTH_GNTR"/>
    <property type="match status" value="1"/>
</dbReference>
<dbReference type="RefSeq" id="WP_274351573.1">
    <property type="nucleotide sequence ID" value="NZ_JAQZSM010000005.1"/>
</dbReference>
<dbReference type="SMART" id="SM00866">
    <property type="entry name" value="UTRA"/>
    <property type="match status" value="1"/>
</dbReference>
<dbReference type="Pfam" id="PF00392">
    <property type="entry name" value="GntR"/>
    <property type="match status" value="1"/>
</dbReference>
<dbReference type="InterPro" id="IPR036390">
    <property type="entry name" value="WH_DNA-bd_sf"/>
</dbReference>
<accession>A0ABT5T6Z2</accession>